<accession>A0A1F4Z583</accession>
<protein>
    <submittedName>
        <fullName evidence="1">Uncharacterized protein</fullName>
    </submittedName>
</protein>
<dbReference type="EMBL" id="MEXM01000013">
    <property type="protein sequence ID" value="OGD01331.1"/>
    <property type="molecule type" value="Genomic_DNA"/>
</dbReference>
<comment type="caution">
    <text evidence="1">The sequence shown here is derived from an EMBL/GenBank/DDBJ whole genome shotgun (WGS) entry which is preliminary data.</text>
</comment>
<dbReference type="AlphaFoldDB" id="A0A1F4Z583"/>
<evidence type="ECO:0000313" key="2">
    <source>
        <dbReference type="Proteomes" id="UP000176822"/>
    </source>
</evidence>
<sequence>MGRNEQDTLRVLSEGGYEKSKALLYAVGLIGRPNDILTPNIIVPSPELIPYITAIGKAIAVVSDKIKSNIKLESPFQIMDEKVINFFGSFPYRDAIRPLIDVFTIEYKSERTLQEVQMGEPYDLVKTIGHVRGWDEEYVRSVTYKRKLQKYAVIRELYYPIAEGAYKSLKDIGNIYNSIYLDNSSLKLEEVLRTKYQPRRQQSVIEEIRILSWETIGDPPNYEDHERWQNVYD</sequence>
<reference evidence="1 2" key="1">
    <citation type="journal article" date="2016" name="Nat. Commun.">
        <title>Thousands of microbial genomes shed light on interconnected biogeochemical processes in an aquifer system.</title>
        <authorList>
            <person name="Anantharaman K."/>
            <person name="Brown C.T."/>
            <person name="Hug L.A."/>
            <person name="Sharon I."/>
            <person name="Castelle C.J."/>
            <person name="Probst A.J."/>
            <person name="Thomas B.C."/>
            <person name="Singh A."/>
            <person name="Wilkins M.J."/>
            <person name="Karaoz U."/>
            <person name="Brodie E.L."/>
            <person name="Williams K.H."/>
            <person name="Hubbard S.S."/>
            <person name="Banfield J.F."/>
        </authorList>
    </citation>
    <scope>NUCLEOTIDE SEQUENCE [LARGE SCALE GENOMIC DNA]</scope>
</reference>
<gene>
    <name evidence="1" type="ORF">A2972_02605</name>
</gene>
<dbReference type="Proteomes" id="UP000176822">
    <property type="component" value="Unassembled WGS sequence"/>
</dbReference>
<proteinExistence type="predicted"/>
<organism evidence="1 2">
    <name type="scientific">Candidatus Amesbacteria bacterium RIFCSPLOWO2_01_FULL_47_33</name>
    <dbReference type="NCBI Taxonomy" id="1797258"/>
    <lineage>
        <taxon>Bacteria</taxon>
        <taxon>Candidatus Amesiibacteriota</taxon>
    </lineage>
</organism>
<evidence type="ECO:0000313" key="1">
    <source>
        <dbReference type="EMBL" id="OGD01331.1"/>
    </source>
</evidence>
<name>A0A1F4Z583_9BACT</name>